<evidence type="ECO:0000256" key="2">
    <source>
        <dbReference type="ARBA" id="ARBA00022723"/>
    </source>
</evidence>
<evidence type="ECO:0000256" key="3">
    <source>
        <dbReference type="ARBA" id="ARBA00022729"/>
    </source>
</evidence>
<dbReference type="RefSeq" id="WP_144586938.1">
    <property type="nucleotide sequence ID" value="NZ_VJWX01000062.1"/>
</dbReference>
<dbReference type="GO" id="GO:0030973">
    <property type="term" value="F:molybdate ion binding"/>
    <property type="evidence" value="ECO:0007669"/>
    <property type="project" value="TreeGrafter"/>
</dbReference>
<gene>
    <name evidence="6" type="primary">modA</name>
    <name evidence="6" type="ORF">FNH05_09370</name>
</gene>
<evidence type="ECO:0000256" key="5">
    <source>
        <dbReference type="SAM" id="SignalP"/>
    </source>
</evidence>
<evidence type="ECO:0000313" key="6">
    <source>
        <dbReference type="EMBL" id="TVT55663.1"/>
    </source>
</evidence>
<dbReference type="Gene3D" id="3.40.190.10">
    <property type="entry name" value="Periplasmic binding protein-like II"/>
    <property type="match status" value="2"/>
</dbReference>
<reference evidence="6 7" key="2">
    <citation type="submission" date="2019-08" db="EMBL/GenBank/DDBJ databases">
        <title>Amycolatopsis acidicola sp. nov., isolated from peat swamp forest soil.</title>
        <authorList>
            <person name="Srisuk N."/>
        </authorList>
    </citation>
    <scope>NUCLEOTIDE SEQUENCE [LARGE SCALE GENOMIC DNA]</scope>
    <source>
        <strain evidence="6 7">TBRC 6029</strain>
    </source>
</reference>
<proteinExistence type="inferred from homology"/>
<dbReference type="Pfam" id="PF13531">
    <property type="entry name" value="SBP_bac_11"/>
    <property type="match status" value="1"/>
</dbReference>
<dbReference type="InterPro" id="IPR050682">
    <property type="entry name" value="ModA/WtpA"/>
</dbReference>
<feature type="binding site" evidence="4">
    <location>
        <position position="189"/>
    </location>
    <ligand>
        <name>molybdate</name>
        <dbReference type="ChEBI" id="CHEBI:36264"/>
    </ligand>
</feature>
<comment type="similarity">
    <text evidence="1">Belongs to the bacterial solute-binding protein ModA family.</text>
</comment>
<keyword evidence="3 5" id="KW-0732">Signal</keyword>
<dbReference type="NCBIfam" id="TIGR01256">
    <property type="entry name" value="modA"/>
    <property type="match status" value="1"/>
</dbReference>
<name>A0A558D3V4_9PSEU</name>
<sequence>MKKVVALLAGAALLVTGCGSGAGGSSGTEARTLTVFAAASLTESFGTLKSRFEDQHPGVTVTYSFLGSSQLVQQLVNGAKADVFASADQANMDKAVQGGVIDGTPAVFATNRLTIATAPGNPKGIRSFADLARPGLKVVVCAAQVPCGSATKKVEQKTGTTLHAVSEEQDVKQVLAKVESGDADAGLVYVTDTTSAGDKVARADFPEAAQAINSYPIAVVRNAPQADLAHQFEQFVLGPEGQQVLNKTGFAPAAG</sequence>
<dbReference type="GO" id="GO:0015689">
    <property type="term" value="P:molybdate ion transport"/>
    <property type="evidence" value="ECO:0007669"/>
    <property type="project" value="InterPro"/>
</dbReference>
<keyword evidence="2 4" id="KW-0479">Metal-binding</keyword>
<reference evidence="6 7" key="1">
    <citation type="submission" date="2019-07" db="EMBL/GenBank/DDBJ databases">
        <authorList>
            <person name="Duangmal K."/>
            <person name="Teo W.F.A."/>
        </authorList>
    </citation>
    <scope>NUCLEOTIDE SEQUENCE [LARGE SCALE GENOMIC DNA]</scope>
    <source>
        <strain evidence="6 7">TBRC 6029</strain>
    </source>
</reference>
<dbReference type="CDD" id="cd13538">
    <property type="entry name" value="PBP2_ModA_like_1"/>
    <property type="match status" value="1"/>
</dbReference>
<feature type="binding site" evidence="4">
    <location>
        <position position="40"/>
    </location>
    <ligand>
        <name>molybdate</name>
        <dbReference type="ChEBI" id="CHEBI:36264"/>
    </ligand>
</feature>
<keyword evidence="7" id="KW-1185">Reference proteome</keyword>
<keyword evidence="4" id="KW-0500">Molybdenum</keyword>
<dbReference type="AlphaFoldDB" id="A0A558D3V4"/>
<feature type="binding site" evidence="4">
    <location>
        <position position="68"/>
    </location>
    <ligand>
        <name>molybdate</name>
        <dbReference type="ChEBI" id="CHEBI:36264"/>
    </ligand>
</feature>
<dbReference type="PANTHER" id="PTHR30632:SF0">
    <property type="entry name" value="SULFATE-BINDING PROTEIN"/>
    <property type="match status" value="1"/>
</dbReference>
<dbReference type="Proteomes" id="UP000320011">
    <property type="component" value="Unassembled WGS sequence"/>
</dbReference>
<dbReference type="GO" id="GO:0046872">
    <property type="term" value="F:metal ion binding"/>
    <property type="evidence" value="ECO:0007669"/>
    <property type="project" value="UniProtKB-KW"/>
</dbReference>
<dbReference type="InterPro" id="IPR005950">
    <property type="entry name" value="ModA"/>
</dbReference>
<organism evidence="6 7">
    <name type="scientific">Amycolatopsis rhizosphaerae</name>
    <dbReference type="NCBI Taxonomy" id="2053003"/>
    <lineage>
        <taxon>Bacteria</taxon>
        <taxon>Bacillati</taxon>
        <taxon>Actinomycetota</taxon>
        <taxon>Actinomycetes</taxon>
        <taxon>Pseudonocardiales</taxon>
        <taxon>Pseudonocardiaceae</taxon>
        <taxon>Amycolatopsis</taxon>
    </lineage>
</organism>
<comment type="caution">
    <text evidence="6">The sequence shown here is derived from an EMBL/GenBank/DDBJ whole genome shotgun (WGS) entry which is preliminary data.</text>
</comment>
<dbReference type="PROSITE" id="PS51257">
    <property type="entry name" value="PROKAR_LIPOPROTEIN"/>
    <property type="match status" value="1"/>
</dbReference>
<evidence type="ECO:0000313" key="7">
    <source>
        <dbReference type="Proteomes" id="UP000320011"/>
    </source>
</evidence>
<evidence type="ECO:0000256" key="4">
    <source>
        <dbReference type="PIRSR" id="PIRSR004846-1"/>
    </source>
</evidence>
<feature type="chain" id="PRO_5039297398" evidence="5">
    <location>
        <begin position="23"/>
        <end position="255"/>
    </location>
</feature>
<feature type="binding site" evidence="4">
    <location>
        <position position="171"/>
    </location>
    <ligand>
        <name>molybdate</name>
        <dbReference type="ChEBI" id="CHEBI:36264"/>
    </ligand>
</feature>
<dbReference type="EMBL" id="VJWX01000062">
    <property type="protein sequence ID" value="TVT55663.1"/>
    <property type="molecule type" value="Genomic_DNA"/>
</dbReference>
<accession>A0A558D3V4</accession>
<dbReference type="OrthoDB" id="9785015at2"/>
<dbReference type="SUPFAM" id="SSF53850">
    <property type="entry name" value="Periplasmic binding protein-like II"/>
    <property type="match status" value="1"/>
</dbReference>
<feature type="signal peptide" evidence="5">
    <location>
        <begin position="1"/>
        <end position="22"/>
    </location>
</feature>
<protein>
    <submittedName>
        <fullName evidence="6">Molybdate ABC transporter substrate-binding protein</fullName>
    </submittedName>
</protein>
<dbReference type="PANTHER" id="PTHR30632">
    <property type="entry name" value="MOLYBDATE-BINDING PERIPLASMIC PROTEIN"/>
    <property type="match status" value="1"/>
</dbReference>
<evidence type="ECO:0000256" key="1">
    <source>
        <dbReference type="ARBA" id="ARBA00009175"/>
    </source>
</evidence>
<dbReference type="PIRSF" id="PIRSF004846">
    <property type="entry name" value="ModA"/>
    <property type="match status" value="1"/>
</dbReference>